<sequence length="184" mass="20326">MTDGKPKSRLPRTGALVLIAVVLLIGSGVLSVWESYHRNQTAIAAIKDLEGTVESQFVYPAWFPEALKTKHWAAFERVTSVDLTITPITDADLGQLQGLAELEYLSLDYNEIGDAGMEHLYGLTNLEYLSLDSTQVSDMGIEHFAGFTQLKTLWIKNTQVTSTGVEKLQKALPNCAIFWIPPAE</sequence>
<gene>
    <name evidence="1" type="ORF">Mal52_14140</name>
</gene>
<evidence type="ECO:0000313" key="2">
    <source>
        <dbReference type="Proteomes" id="UP000319383"/>
    </source>
</evidence>
<evidence type="ECO:0000313" key="1">
    <source>
        <dbReference type="EMBL" id="QDU42944.1"/>
    </source>
</evidence>
<dbReference type="InterPro" id="IPR001611">
    <property type="entry name" value="Leu-rich_rpt"/>
</dbReference>
<dbReference type="Pfam" id="PF13855">
    <property type="entry name" value="LRR_8"/>
    <property type="match status" value="1"/>
</dbReference>
<name>A0A517ZKB7_9PLAN</name>
<dbReference type="InterPro" id="IPR032675">
    <property type="entry name" value="LRR_dom_sf"/>
</dbReference>
<dbReference type="Gene3D" id="3.80.10.10">
    <property type="entry name" value="Ribonuclease Inhibitor"/>
    <property type="match status" value="1"/>
</dbReference>
<proteinExistence type="predicted"/>
<dbReference type="RefSeq" id="WP_145374936.1">
    <property type="nucleotide sequence ID" value="NZ_CP036276.1"/>
</dbReference>
<reference evidence="1 2" key="1">
    <citation type="submission" date="2019-02" db="EMBL/GenBank/DDBJ databases">
        <title>Deep-cultivation of Planctomycetes and their phenomic and genomic characterization uncovers novel biology.</title>
        <authorList>
            <person name="Wiegand S."/>
            <person name="Jogler M."/>
            <person name="Boedeker C."/>
            <person name="Pinto D."/>
            <person name="Vollmers J."/>
            <person name="Rivas-Marin E."/>
            <person name="Kohn T."/>
            <person name="Peeters S.H."/>
            <person name="Heuer A."/>
            <person name="Rast P."/>
            <person name="Oberbeckmann S."/>
            <person name="Bunk B."/>
            <person name="Jeske O."/>
            <person name="Meyerdierks A."/>
            <person name="Storesund J.E."/>
            <person name="Kallscheuer N."/>
            <person name="Luecker S."/>
            <person name="Lage O.M."/>
            <person name="Pohl T."/>
            <person name="Merkel B.J."/>
            <person name="Hornburger P."/>
            <person name="Mueller R.-W."/>
            <person name="Bruemmer F."/>
            <person name="Labrenz M."/>
            <person name="Spormann A.M."/>
            <person name="Op den Camp H."/>
            <person name="Overmann J."/>
            <person name="Amann R."/>
            <person name="Jetten M.S.M."/>
            <person name="Mascher T."/>
            <person name="Medema M.H."/>
            <person name="Devos D.P."/>
            <person name="Kaster A.-K."/>
            <person name="Ovreas L."/>
            <person name="Rohde M."/>
            <person name="Galperin M.Y."/>
            <person name="Jogler C."/>
        </authorList>
    </citation>
    <scope>NUCLEOTIDE SEQUENCE [LARGE SCALE GENOMIC DNA]</scope>
    <source>
        <strain evidence="1 2">Mal52</strain>
    </source>
</reference>
<accession>A0A517ZKB7</accession>
<organism evidence="1 2">
    <name type="scientific">Symmachiella dynata</name>
    <dbReference type="NCBI Taxonomy" id="2527995"/>
    <lineage>
        <taxon>Bacteria</taxon>
        <taxon>Pseudomonadati</taxon>
        <taxon>Planctomycetota</taxon>
        <taxon>Planctomycetia</taxon>
        <taxon>Planctomycetales</taxon>
        <taxon>Planctomycetaceae</taxon>
        <taxon>Symmachiella</taxon>
    </lineage>
</organism>
<dbReference type="AlphaFoldDB" id="A0A517ZKB7"/>
<dbReference type="SUPFAM" id="SSF52047">
    <property type="entry name" value="RNI-like"/>
    <property type="match status" value="1"/>
</dbReference>
<dbReference type="Proteomes" id="UP000319383">
    <property type="component" value="Chromosome"/>
</dbReference>
<keyword evidence="2" id="KW-1185">Reference proteome</keyword>
<protein>
    <submittedName>
        <fullName evidence="1">Leucine Rich repeats (2 copies)</fullName>
    </submittedName>
</protein>
<dbReference type="EMBL" id="CP036276">
    <property type="protein sequence ID" value="QDU42944.1"/>
    <property type="molecule type" value="Genomic_DNA"/>
</dbReference>
<dbReference type="KEGG" id="sdyn:Mal52_14140"/>